<comment type="caution">
    <text evidence="3">The sequence shown here is derived from an EMBL/GenBank/DDBJ whole genome shotgun (WGS) entry which is preliminary data.</text>
</comment>
<feature type="transmembrane region" description="Helical" evidence="1">
    <location>
        <begin position="430"/>
        <end position="447"/>
    </location>
</feature>
<dbReference type="Pfam" id="PF19830">
    <property type="entry name" value="DUF6311"/>
    <property type="match status" value="1"/>
</dbReference>
<proteinExistence type="predicted"/>
<feature type="transmembrane region" description="Helical" evidence="1">
    <location>
        <begin position="92"/>
        <end position="113"/>
    </location>
</feature>
<feature type="domain" description="DUF6311" evidence="2">
    <location>
        <begin position="59"/>
        <end position="370"/>
    </location>
</feature>
<organism evidence="3 4">
    <name type="scientific">Levilinea saccharolytica</name>
    <dbReference type="NCBI Taxonomy" id="229921"/>
    <lineage>
        <taxon>Bacteria</taxon>
        <taxon>Bacillati</taxon>
        <taxon>Chloroflexota</taxon>
        <taxon>Anaerolineae</taxon>
        <taxon>Anaerolineales</taxon>
        <taxon>Anaerolineaceae</taxon>
        <taxon>Levilinea</taxon>
    </lineage>
</organism>
<feature type="transmembrane region" description="Helical" evidence="1">
    <location>
        <begin position="120"/>
        <end position="142"/>
    </location>
</feature>
<accession>A0A0P6Y729</accession>
<sequence length="579" mass="63233">MGAALFFAILGVVMTWPLVLHMGSALAGRIGDNIYFVWMIGWVKKALFDLGANPFDVWFLNYPEGWNMAYTEITPAMLGLALPFSLVGGATFGYNAAMLLSYALSGLFMFLWVRKLTGSWGAGLVAGTAFACLPYRTAHFLIGHLNLSGTMWLPLFFWGLHGTLEDTGREGRKAAVLGGVGLGLTALTSQYYLYMALLVGAVFAAAYLLDDAWTQRKARSAWRLAQRNFWAQIVILGLAALPLTALGVGPYVALNQQGGLPDRDIAVTRRYSASPTDFLLPSTDHFLWGRWVGEHFNRELWVEATLYVGAAAGALALLALILRRRGGHRRLVVSLFWAGAAAVVLAMGTDLHWLSEPVRVSVPGFLQGVLGRTEIPLVHLPGYYLFDHFPFYAKLRALMRFGLFALLFVSVGAGLGAAQVLGRTAQRWKGAVLLGMLALVLLDFYPGPVQEFAPVQARPVDAALAQRPGQGAVIQFPFILSEDQEQTYYTLEHGKPFVGGFFNAFPPPQYARIRPVMEQFPSAESIAMLPELGVEFVIAAAGAYPDLAQVRQPLEAAGYVYLGLFGDQALFEKAQKVTP</sequence>
<evidence type="ECO:0000313" key="3">
    <source>
        <dbReference type="EMBL" id="KPL77388.1"/>
    </source>
</evidence>
<name>A0A0P6Y729_9CHLR</name>
<feature type="transmembrane region" description="Helical" evidence="1">
    <location>
        <begin position="229"/>
        <end position="253"/>
    </location>
</feature>
<reference evidence="3 4" key="1">
    <citation type="submission" date="2015-07" db="EMBL/GenBank/DDBJ databases">
        <title>Genome sequence of Levilinea saccharolytica DSM 16555.</title>
        <authorList>
            <person name="Hemp J."/>
            <person name="Ward L.M."/>
            <person name="Pace L.A."/>
            <person name="Fischer W.W."/>
        </authorList>
    </citation>
    <scope>NUCLEOTIDE SEQUENCE [LARGE SCALE GENOMIC DNA]</scope>
    <source>
        <strain evidence="3 4">KIBI-1</strain>
    </source>
</reference>
<gene>
    <name evidence="3" type="ORF">ADN01_15880</name>
</gene>
<keyword evidence="1" id="KW-1133">Transmembrane helix</keyword>
<dbReference type="AlphaFoldDB" id="A0A0P6Y729"/>
<dbReference type="STRING" id="229921.ADN01_15880"/>
<dbReference type="InterPro" id="IPR046278">
    <property type="entry name" value="DUF6311"/>
</dbReference>
<evidence type="ECO:0000256" key="1">
    <source>
        <dbReference type="SAM" id="Phobius"/>
    </source>
</evidence>
<feature type="transmembrane region" description="Helical" evidence="1">
    <location>
        <begin position="304"/>
        <end position="322"/>
    </location>
</feature>
<keyword evidence="1" id="KW-0812">Transmembrane</keyword>
<dbReference type="Proteomes" id="UP000050501">
    <property type="component" value="Unassembled WGS sequence"/>
</dbReference>
<keyword evidence="1" id="KW-0472">Membrane</keyword>
<feature type="transmembrane region" description="Helical" evidence="1">
    <location>
        <begin position="191"/>
        <end position="209"/>
    </location>
</feature>
<feature type="transmembrane region" description="Helical" evidence="1">
    <location>
        <begin position="397"/>
        <end position="418"/>
    </location>
</feature>
<keyword evidence="4" id="KW-1185">Reference proteome</keyword>
<dbReference type="EMBL" id="LGCM01000060">
    <property type="protein sequence ID" value="KPL77388.1"/>
    <property type="molecule type" value="Genomic_DNA"/>
</dbReference>
<evidence type="ECO:0000259" key="2">
    <source>
        <dbReference type="Pfam" id="PF19830"/>
    </source>
</evidence>
<feature type="transmembrane region" description="Helical" evidence="1">
    <location>
        <begin position="334"/>
        <end position="354"/>
    </location>
</feature>
<evidence type="ECO:0000313" key="4">
    <source>
        <dbReference type="Proteomes" id="UP000050501"/>
    </source>
</evidence>
<protein>
    <recommendedName>
        <fullName evidence="2">DUF6311 domain-containing protein</fullName>
    </recommendedName>
</protein>